<keyword evidence="5" id="KW-0325">Glycoprotein</keyword>
<organism evidence="8 9">
    <name type="scientific">Lottia gigantea</name>
    <name type="common">Giant owl limpet</name>
    <dbReference type="NCBI Taxonomy" id="225164"/>
    <lineage>
        <taxon>Eukaryota</taxon>
        <taxon>Metazoa</taxon>
        <taxon>Spiralia</taxon>
        <taxon>Lophotrochozoa</taxon>
        <taxon>Mollusca</taxon>
        <taxon>Gastropoda</taxon>
        <taxon>Patellogastropoda</taxon>
        <taxon>Lottioidea</taxon>
        <taxon>Lottiidae</taxon>
        <taxon>Lottia</taxon>
    </lineage>
</organism>
<dbReference type="CTD" id="20233158"/>
<dbReference type="OMA" id="EFCFPSI"/>
<dbReference type="AlphaFoldDB" id="V3Z389"/>
<dbReference type="KEGG" id="lgi:LOTGIDRAFT_131128"/>
<gene>
    <name evidence="8" type="ORF">LOTGIDRAFT_131128</name>
</gene>
<evidence type="ECO:0000259" key="7">
    <source>
        <dbReference type="Pfam" id="PF23541"/>
    </source>
</evidence>
<protein>
    <recommendedName>
        <fullName evidence="10">Corticotropin-releasing factor-binding protein</fullName>
    </recommendedName>
</protein>
<evidence type="ECO:0008006" key="10">
    <source>
        <dbReference type="Google" id="ProtNLM"/>
    </source>
</evidence>
<keyword evidence="4" id="KW-1015">Disulfide bond</keyword>
<dbReference type="OrthoDB" id="10056927at2759"/>
<dbReference type="InterPro" id="IPR056177">
    <property type="entry name" value="CRF-BP_N"/>
</dbReference>
<feature type="domain" description="Corticotropin-releasing factor binding protein N-terminal" evidence="6">
    <location>
        <begin position="8"/>
        <end position="122"/>
    </location>
</feature>
<dbReference type="HOGENOM" id="CLU_056739_1_1_1"/>
<dbReference type="GO" id="GO:0051424">
    <property type="term" value="F:corticotropin-releasing hormone binding"/>
    <property type="evidence" value="ECO:0007669"/>
    <property type="project" value="InterPro"/>
</dbReference>
<dbReference type="PANTHER" id="PTHR10278:SF0">
    <property type="entry name" value="CORTICOTROPIN-RELEASING FACTOR-BINDING PROTEIN"/>
    <property type="match status" value="1"/>
</dbReference>
<name>V3Z389_LOTGI</name>
<proteinExistence type="predicted"/>
<dbReference type="Pfam" id="PF05428">
    <property type="entry name" value="CRF-BP_N"/>
    <property type="match status" value="1"/>
</dbReference>
<feature type="domain" description="Corticotropin-releasing factor binding protein C-terminal" evidence="7">
    <location>
        <begin position="136"/>
        <end position="255"/>
    </location>
</feature>
<dbReference type="InterPro" id="IPR056178">
    <property type="entry name" value="CRF-BP_C"/>
</dbReference>
<evidence type="ECO:0000313" key="8">
    <source>
        <dbReference type="EMBL" id="ESO85083.1"/>
    </source>
</evidence>
<evidence type="ECO:0000256" key="2">
    <source>
        <dbReference type="ARBA" id="ARBA00022525"/>
    </source>
</evidence>
<dbReference type="RefSeq" id="XP_009064225.1">
    <property type="nucleotide sequence ID" value="XM_009065977.1"/>
</dbReference>
<dbReference type="InterPro" id="IPR008435">
    <property type="entry name" value="CRF-bd"/>
</dbReference>
<sequence length="263" mass="29155">MNSLFFSDCVDMRSLGGDYYYTSQGQREVCGLYLIGDPDTLVEVEISLDIQCDLSNIVAVIDGWELHGEYFPSPLDHSKSLDDRYIDLCHDNKPHKKYLSSQNVALIQFLIPSEGQGFRVRINFVRNPAPCNAIAMGKSGEITLKNYGKKSNCSVSIIYPEKIYLVNVDIGVSSEGGNIKTKSGLSCTSSEGRSDYVEFLFGDGLDTDLMSRKLAFCAKHGMVMGCQHSVVRLVSSGDYYNSITFAFQPPSNEDLQKNLDICS</sequence>
<keyword evidence="3" id="KW-0732">Signal</keyword>
<evidence type="ECO:0000256" key="5">
    <source>
        <dbReference type="ARBA" id="ARBA00023180"/>
    </source>
</evidence>
<dbReference type="GeneID" id="20233158"/>
<evidence type="ECO:0000259" key="6">
    <source>
        <dbReference type="Pfam" id="PF05428"/>
    </source>
</evidence>
<keyword evidence="9" id="KW-1185">Reference proteome</keyword>
<dbReference type="GO" id="GO:0051460">
    <property type="term" value="P:negative regulation of corticotropin secretion"/>
    <property type="evidence" value="ECO:0007669"/>
    <property type="project" value="TreeGrafter"/>
</dbReference>
<dbReference type="EMBL" id="KB203331">
    <property type="protein sequence ID" value="ESO85083.1"/>
    <property type="molecule type" value="Genomic_DNA"/>
</dbReference>
<accession>V3Z389</accession>
<evidence type="ECO:0000256" key="1">
    <source>
        <dbReference type="ARBA" id="ARBA00004613"/>
    </source>
</evidence>
<dbReference type="STRING" id="225164.V3Z389"/>
<dbReference type="GO" id="GO:0009755">
    <property type="term" value="P:hormone-mediated signaling pathway"/>
    <property type="evidence" value="ECO:0007669"/>
    <property type="project" value="TreeGrafter"/>
</dbReference>
<reference evidence="8 9" key="1">
    <citation type="journal article" date="2013" name="Nature">
        <title>Insights into bilaterian evolution from three spiralian genomes.</title>
        <authorList>
            <person name="Simakov O."/>
            <person name="Marletaz F."/>
            <person name="Cho S.J."/>
            <person name="Edsinger-Gonzales E."/>
            <person name="Havlak P."/>
            <person name="Hellsten U."/>
            <person name="Kuo D.H."/>
            <person name="Larsson T."/>
            <person name="Lv J."/>
            <person name="Arendt D."/>
            <person name="Savage R."/>
            <person name="Osoegawa K."/>
            <person name="de Jong P."/>
            <person name="Grimwood J."/>
            <person name="Chapman J.A."/>
            <person name="Shapiro H."/>
            <person name="Aerts A."/>
            <person name="Otillar R.P."/>
            <person name="Terry A.Y."/>
            <person name="Boore J.L."/>
            <person name="Grigoriev I.V."/>
            <person name="Lindberg D.R."/>
            <person name="Seaver E.C."/>
            <person name="Weisblat D.A."/>
            <person name="Putnam N.H."/>
            <person name="Rokhsar D.S."/>
        </authorList>
    </citation>
    <scope>NUCLEOTIDE SEQUENCE [LARGE SCALE GENOMIC DNA]</scope>
</reference>
<dbReference type="Proteomes" id="UP000030746">
    <property type="component" value="Unassembled WGS sequence"/>
</dbReference>
<evidence type="ECO:0000256" key="4">
    <source>
        <dbReference type="ARBA" id="ARBA00023157"/>
    </source>
</evidence>
<evidence type="ECO:0000256" key="3">
    <source>
        <dbReference type="ARBA" id="ARBA00022729"/>
    </source>
</evidence>
<comment type="subcellular location">
    <subcellularLocation>
        <location evidence="1">Secreted</location>
    </subcellularLocation>
</comment>
<dbReference type="PANTHER" id="PTHR10278">
    <property type="entry name" value="CORTICOTROPIN-RELEASING FACTOR-BINDING PROTEIN"/>
    <property type="match status" value="1"/>
</dbReference>
<dbReference type="GO" id="GO:0005615">
    <property type="term" value="C:extracellular space"/>
    <property type="evidence" value="ECO:0007669"/>
    <property type="project" value="TreeGrafter"/>
</dbReference>
<dbReference type="Pfam" id="PF23541">
    <property type="entry name" value="CRF-BP_C"/>
    <property type="match status" value="1"/>
</dbReference>
<evidence type="ECO:0000313" key="9">
    <source>
        <dbReference type="Proteomes" id="UP000030746"/>
    </source>
</evidence>
<keyword evidence="2" id="KW-0964">Secreted</keyword>